<organism evidence="2 3">
    <name type="scientific">Sungouiella intermedia</name>
    <dbReference type="NCBI Taxonomy" id="45354"/>
    <lineage>
        <taxon>Eukaryota</taxon>
        <taxon>Fungi</taxon>
        <taxon>Dikarya</taxon>
        <taxon>Ascomycota</taxon>
        <taxon>Saccharomycotina</taxon>
        <taxon>Pichiomycetes</taxon>
        <taxon>Metschnikowiaceae</taxon>
        <taxon>Sungouiella</taxon>
    </lineage>
</organism>
<dbReference type="AlphaFoldDB" id="A0A1L0BZ70"/>
<name>A0A1L0BZ70_9ASCO</name>
<feature type="chain" id="PRO_5013244769" evidence="1">
    <location>
        <begin position="19"/>
        <end position="160"/>
    </location>
</feature>
<dbReference type="Proteomes" id="UP000182334">
    <property type="component" value="Chromosome V"/>
</dbReference>
<evidence type="ECO:0000256" key="1">
    <source>
        <dbReference type="SAM" id="SignalP"/>
    </source>
</evidence>
<accession>A0A1L0BZ70</accession>
<proteinExistence type="predicted"/>
<evidence type="ECO:0000313" key="2">
    <source>
        <dbReference type="EMBL" id="SGZ56547.1"/>
    </source>
</evidence>
<dbReference type="EMBL" id="LT635760">
    <property type="protein sequence ID" value="SGZ56547.1"/>
    <property type="molecule type" value="Genomic_DNA"/>
</dbReference>
<keyword evidence="1" id="KW-0732">Signal</keyword>
<protein>
    <submittedName>
        <fullName evidence="2">CIC11C00000002796</fullName>
    </submittedName>
</protein>
<evidence type="ECO:0000313" key="3">
    <source>
        <dbReference type="Proteomes" id="UP000182334"/>
    </source>
</evidence>
<sequence length="160" mass="16967">MKFSTIATFAFAALSVASSPVPPVVENNIVVEKRAIDLDQVLADVESLVGTLITDVGLVAAAAGVNVTEVLGGLGIKLTVKREFLDFEEVVKRDEIIENKVVAAEKVARDIGDTEQAGMKRDVPAIIGAVEQLVRHLLQAIVKLLGDVGLSLLNEIIGLK</sequence>
<gene>
    <name evidence="2" type="ORF">SAMEA4029010_CIC11G00000002796</name>
</gene>
<reference evidence="2 3" key="1">
    <citation type="submission" date="2016-10" db="EMBL/GenBank/DDBJ databases">
        <authorList>
            <person name="de Groot N.N."/>
        </authorList>
    </citation>
    <scope>NUCLEOTIDE SEQUENCE [LARGE SCALE GENOMIC DNA]</scope>
    <source>
        <strain evidence="2 3">CBS 141442</strain>
    </source>
</reference>
<feature type="signal peptide" evidence="1">
    <location>
        <begin position="1"/>
        <end position="18"/>
    </location>
</feature>
<keyword evidence="3" id="KW-1185">Reference proteome</keyword>